<dbReference type="OrthoDB" id="3665265at2"/>
<organism evidence="5 6">
    <name type="scientific">Saccharomonospora viridis</name>
    <dbReference type="NCBI Taxonomy" id="1852"/>
    <lineage>
        <taxon>Bacteria</taxon>
        <taxon>Bacillati</taxon>
        <taxon>Actinomycetota</taxon>
        <taxon>Actinomycetes</taxon>
        <taxon>Pseudonocardiales</taxon>
        <taxon>Pseudonocardiaceae</taxon>
        <taxon>Saccharomonospora</taxon>
    </lineage>
</organism>
<keyword evidence="3" id="KW-0963">Cytoplasm</keyword>
<dbReference type="AlphaFoldDB" id="A0A837DDN6"/>
<name>A0A837DDN6_9PSEU</name>
<dbReference type="Pfam" id="PF14011">
    <property type="entry name" value="ESX-1_EspG"/>
    <property type="match status" value="1"/>
</dbReference>
<evidence type="ECO:0000256" key="3">
    <source>
        <dbReference type="ARBA" id="ARBA00022490"/>
    </source>
</evidence>
<keyword evidence="4" id="KW-0143">Chaperone</keyword>
<dbReference type="EMBL" id="JRZE01000001">
    <property type="protein sequence ID" value="KHF46039.1"/>
    <property type="molecule type" value="Genomic_DNA"/>
</dbReference>
<evidence type="ECO:0000313" key="5">
    <source>
        <dbReference type="EMBL" id="KHF46039.1"/>
    </source>
</evidence>
<evidence type="ECO:0000313" key="6">
    <source>
        <dbReference type="Proteomes" id="UP000030848"/>
    </source>
</evidence>
<dbReference type="OMA" id="VMERPAF"/>
<sequence length="253" mass="27871">MNEKQVTLSVGALANAVEREGLGQLHLALQPEPMWIPQEEQDSARSALDNELIEAGLLNRRGRLDPDFLDWLPVLTNAAIEYYGWLSQEGGTTWSALAAARGLQGVLAVREGDRVTLSAADHTDLPATLVRQLPDVGPGGGSRWVVRVSDFREALQHTHPDRAVAAVVAEISKVMERPAFGGGELYVAERDPDGHRRTLRNPLHYVDTDWGRYLNHRVRTGDEEEFRVQPADAATLAATLESLRSHLTVAQHV</sequence>
<evidence type="ECO:0000256" key="1">
    <source>
        <dbReference type="ARBA" id="ARBA00004496"/>
    </source>
</evidence>
<proteinExistence type="inferred from homology"/>
<gene>
    <name evidence="5" type="ORF">MINT15_03400</name>
</gene>
<accession>A0A837DDN6</accession>
<dbReference type="RefSeq" id="WP_015787371.1">
    <property type="nucleotide sequence ID" value="NZ_CALJZO010000062.1"/>
</dbReference>
<dbReference type="Proteomes" id="UP000030848">
    <property type="component" value="Unassembled WGS sequence"/>
</dbReference>
<comment type="caution">
    <text evidence="5">The sequence shown here is derived from an EMBL/GenBank/DDBJ whole genome shotgun (WGS) entry which is preliminary data.</text>
</comment>
<evidence type="ECO:0000256" key="2">
    <source>
        <dbReference type="ARBA" id="ARBA00006411"/>
    </source>
</evidence>
<protein>
    <recommendedName>
        <fullName evidence="7">EspG family protein</fullName>
    </recommendedName>
</protein>
<comment type="similarity">
    <text evidence="2">Belongs to the EspG family.</text>
</comment>
<reference evidence="5 6" key="1">
    <citation type="submission" date="2014-10" db="EMBL/GenBank/DDBJ databases">
        <title>Genome sequence of Micropolyspora internatus JCM3315.</title>
        <authorList>
            <person name="Shin S.-K."/>
            <person name="Yi H."/>
        </authorList>
    </citation>
    <scope>NUCLEOTIDE SEQUENCE [LARGE SCALE GENOMIC DNA]</scope>
    <source>
        <strain evidence="5 6">JCM 3315</strain>
    </source>
</reference>
<evidence type="ECO:0000256" key="4">
    <source>
        <dbReference type="ARBA" id="ARBA00023186"/>
    </source>
</evidence>
<comment type="subcellular location">
    <subcellularLocation>
        <location evidence="1">Cytoplasm</location>
    </subcellularLocation>
</comment>
<dbReference type="InterPro" id="IPR025734">
    <property type="entry name" value="EspG"/>
</dbReference>
<evidence type="ECO:0008006" key="7">
    <source>
        <dbReference type="Google" id="ProtNLM"/>
    </source>
</evidence>